<evidence type="ECO:0000256" key="1">
    <source>
        <dbReference type="SAM" id="Phobius"/>
    </source>
</evidence>
<evidence type="ECO:0000313" key="2">
    <source>
        <dbReference type="EMBL" id="PMD29833.1"/>
    </source>
</evidence>
<dbReference type="OrthoDB" id="3560543at2759"/>
<evidence type="ECO:0000313" key="3">
    <source>
        <dbReference type="Proteomes" id="UP000235786"/>
    </source>
</evidence>
<proteinExistence type="predicted"/>
<feature type="transmembrane region" description="Helical" evidence="1">
    <location>
        <begin position="312"/>
        <end position="335"/>
    </location>
</feature>
<keyword evidence="1" id="KW-0472">Membrane</keyword>
<dbReference type="Proteomes" id="UP000235786">
    <property type="component" value="Unassembled WGS sequence"/>
</dbReference>
<gene>
    <name evidence="2" type="ORF">L207DRAFT_234411</name>
</gene>
<keyword evidence="1" id="KW-1133">Transmembrane helix</keyword>
<protein>
    <submittedName>
        <fullName evidence="2">Uncharacterized protein</fullName>
    </submittedName>
</protein>
<keyword evidence="1" id="KW-0812">Transmembrane</keyword>
<accession>A0A2J6QU93</accession>
<feature type="transmembrane region" description="Helical" evidence="1">
    <location>
        <begin position="375"/>
        <end position="396"/>
    </location>
</feature>
<feature type="transmembrane region" description="Helical" evidence="1">
    <location>
        <begin position="279"/>
        <end position="300"/>
    </location>
</feature>
<organism evidence="2 3">
    <name type="scientific">Hyaloscypha variabilis (strain UAMH 11265 / GT02V1 / F)</name>
    <name type="common">Meliniomyces variabilis</name>
    <dbReference type="NCBI Taxonomy" id="1149755"/>
    <lineage>
        <taxon>Eukaryota</taxon>
        <taxon>Fungi</taxon>
        <taxon>Dikarya</taxon>
        <taxon>Ascomycota</taxon>
        <taxon>Pezizomycotina</taxon>
        <taxon>Leotiomycetes</taxon>
        <taxon>Helotiales</taxon>
        <taxon>Hyaloscyphaceae</taxon>
        <taxon>Hyaloscypha</taxon>
        <taxon>Hyaloscypha variabilis</taxon>
    </lineage>
</organism>
<reference evidence="2 3" key="1">
    <citation type="submission" date="2016-04" db="EMBL/GenBank/DDBJ databases">
        <title>A degradative enzymes factory behind the ericoid mycorrhizal symbiosis.</title>
        <authorList>
            <consortium name="DOE Joint Genome Institute"/>
            <person name="Martino E."/>
            <person name="Morin E."/>
            <person name="Grelet G."/>
            <person name="Kuo A."/>
            <person name="Kohler A."/>
            <person name="Daghino S."/>
            <person name="Barry K."/>
            <person name="Choi C."/>
            <person name="Cichocki N."/>
            <person name="Clum A."/>
            <person name="Copeland A."/>
            <person name="Hainaut M."/>
            <person name="Haridas S."/>
            <person name="Labutti K."/>
            <person name="Lindquist E."/>
            <person name="Lipzen A."/>
            <person name="Khouja H.-R."/>
            <person name="Murat C."/>
            <person name="Ohm R."/>
            <person name="Olson A."/>
            <person name="Spatafora J."/>
            <person name="Veneault-Fourrey C."/>
            <person name="Henrissat B."/>
            <person name="Grigoriev I."/>
            <person name="Martin F."/>
            <person name="Perotto S."/>
        </authorList>
    </citation>
    <scope>NUCLEOTIDE SEQUENCE [LARGE SCALE GENOMIC DNA]</scope>
    <source>
        <strain evidence="2 3">F</strain>
    </source>
</reference>
<name>A0A2J6QU93_HYAVF</name>
<dbReference type="AlphaFoldDB" id="A0A2J6QU93"/>
<feature type="transmembrane region" description="Helical" evidence="1">
    <location>
        <begin position="347"/>
        <end position="369"/>
    </location>
</feature>
<dbReference type="EMBL" id="KZ613971">
    <property type="protein sequence ID" value="PMD29833.1"/>
    <property type="molecule type" value="Genomic_DNA"/>
</dbReference>
<sequence length="398" mass="44761">MTCCVRALSYSFNLESRPFILMDQIIKGPPKQPWILGWIAPHRSQDNDTRSAASDIAKLCSIFRDLDNHFRAAIQRGCDLQAMPPNTAVTRGDDWKVGLGVNKTDLEDFDGLINDQKSDLQYLQELRKLTSWALAMNYLELEQAGFPGRIVYEMAGNYRQYPAPKLCRASWATYIDQIESIAAPLPRYVLEAAKNGNLGDRNLFEGVHARMVKLDAFLERTYEGTEVHGLRPSYSAQIDRFWPPGIQQIEPFSNFSLNYKIAMAYPGNSMLSTNQTMSIFLVVGFVSIVSAVFAVLSFQQSSERGSWGDADFYSLCQGTLLQVSGIVILIITVFFRSSRLAKQAWRWAWLLSVLSMVTSLVAVPMYGFVSAGWSTIFVVLSGVLQMWVSLMLMFIVSN</sequence>
<keyword evidence="3" id="KW-1185">Reference proteome</keyword>